<name>A0AAV9JIT3_9PEZI</name>
<keyword evidence="6" id="KW-1133">Transmembrane helix</keyword>
<reference evidence="7 8" key="1">
    <citation type="submission" date="2021-11" db="EMBL/GenBank/DDBJ databases">
        <title>Black yeast isolated from Biological Soil Crust.</title>
        <authorList>
            <person name="Kurbessoian T."/>
        </authorList>
    </citation>
    <scope>NUCLEOTIDE SEQUENCE [LARGE SCALE GENOMIC DNA]</scope>
    <source>
        <strain evidence="7 8">CCFEE 5522</strain>
    </source>
</reference>
<evidence type="ECO:0000256" key="6">
    <source>
        <dbReference type="SAM" id="Phobius"/>
    </source>
</evidence>
<keyword evidence="5" id="KW-0325">Glycoprotein</keyword>
<dbReference type="EMBL" id="JAVFHQ010000022">
    <property type="protein sequence ID" value="KAK4544838.1"/>
    <property type="molecule type" value="Genomic_DNA"/>
</dbReference>
<evidence type="ECO:0000256" key="4">
    <source>
        <dbReference type="ARBA" id="ARBA00022729"/>
    </source>
</evidence>
<dbReference type="GO" id="GO:0016671">
    <property type="term" value="F:oxidoreductase activity, acting on a sulfur group of donors, disulfide as acceptor"/>
    <property type="evidence" value="ECO:0007669"/>
    <property type="project" value="InterPro"/>
</dbReference>
<organism evidence="7 8">
    <name type="scientific">Oleoguttula mirabilis</name>
    <dbReference type="NCBI Taxonomy" id="1507867"/>
    <lineage>
        <taxon>Eukaryota</taxon>
        <taxon>Fungi</taxon>
        <taxon>Dikarya</taxon>
        <taxon>Ascomycota</taxon>
        <taxon>Pezizomycotina</taxon>
        <taxon>Dothideomycetes</taxon>
        <taxon>Dothideomycetidae</taxon>
        <taxon>Mycosphaerellales</taxon>
        <taxon>Teratosphaeriaceae</taxon>
        <taxon>Oleoguttula</taxon>
    </lineage>
</organism>
<keyword evidence="3" id="KW-0964">Secreted</keyword>
<keyword evidence="4" id="KW-0732">Signal</keyword>
<dbReference type="GO" id="GO:0005576">
    <property type="term" value="C:extracellular region"/>
    <property type="evidence" value="ECO:0007669"/>
    <property type="project" value="UniProtKB-SubCell"/>
</dbReference>
<keyword evidence="6" id="KW-0812">Transmembrane</keyword>
<keyword evidence="8" id="KW-1185">Reference proteome</keyword>
<evidence type="ECO:0000256" key="2">
    <source>
        <dbReference type="ARBA" id="ARBA00005679"/>
    </source>
</evidence>
<proteinExistence type="inferred from homology"/>
<comment type="similarity">
    <text evidence="2">Belongs to the GILT family.</text>
</comment>
<comment type="caution">
    <text evidence="7">The sequence shown here is derived from an EMBL/GenBank/DDBJ whole genome shotgun (WGS) entry which is preliminary data.</text>
</comment>
<dbReference type="PANTHER" id="PTHR13234:SF8">
    <property type="entry name" value="GAMMA-INTERFERON-INDUCIBLE LYSOSOMAL THIOL REDUCTASE"/>
    <property type="match status" value="1"/>
</dbReference>
<evidence type="ECO:0000256" key="3">
    <source>
        <dbReference type="ARBA" id="ARBA00022525"/>
    </source>
</evidence>
<evidence type="ECO:0000313" key="8">
    <source>
        <dbReference type="Proteomes" id="UP001324427"/>
    </source>
</evidence>
<dbReference type="AlphaFoldDB" id="A0AAV9JIT3"/>
<dbReference type="PANTHER" id="PTHR13234">
    <property type="entry name" value="GAMMA-INTERFERON INDUCIBLE LYSOSOMAL THIOL REDUCTASE GILT"/>
    <property type="match status" value="1"/>
</dbReference>
<accession>A0AAV9JIT3</accession>
<dbReference type="Pfam" id="PF03227">
    <property type="entry name" value="GILT"/>
    <property type="match status" value="1"/>
</dbReference>
<feature type="transmembrane region" description="Helical" evidence="6">
    <location>
        <begin position="58"/>
        <end position="79"/>
    </location>
</feature>
<dbReference type="InterPro" id="IPR004911">
    <property type="entry name" value="Interferon-induced_GILT"/>
</dbReference>
<sequence length="283" mass="31653">MSTTDMEKQPLLEAPKDSLEAEAQEPSLAELQQNVFKAQREYMKAWSRTTSGTLHKRIMWAVTALVLLFAGFCVAVIIMDSYEDDYPPMFTGKVPLEAHIMSKCPDARDCLHDMILPAMQNISHKVDFKLSYIGNVTDQDDGVSCKHGQEECLGNIVELCAAKLYPDPMMYLGFTMCLSKDYEEIPKRSLIEDCALEHGISMEKLNACTVDEDGALSVDMLKDSFNRSSAAGVTKSCTVRLNGKVRCIRDDGEWKECEGGATAHDLVNDVLEESRRIWKEYAG</sequence>
<gene>
    <name evidence="7" type="ORF">LTR36_003742</name>
</gene>
<dbReference type="Proteomes" id="UP001324427">
    <property type="component" value="Unassembled WGS sequence"/>
</dbReference>
<evidence type="ECO:0000256" key="1">
    <source>
        <dbReference type="ARBA" id="ARBA00004613"/>
    </source>
</evidence>
<comment type="subcellular location">
    <subcellularLocation>
        <location evidence="1">Secreted</location>
    </subcellularLocation>
</comment>
<keyword evidence="6" id="KW-0472">Membrane</keyword>
<evidence type="ECO:0000313" key="7">
    <source>
        <dbReference type="EMBL" id="KAK4544838.1"/>
    </source>
</evidence>
<protein>
    <submittedName>
        <fullName evidence="7">Uncharacterized protein</fullName>
    </submittedName>
</protein>
<evidence type="ECO:0000256" key="5">
    <source>
        <dbReference type="ARBA" id="ARBA00023180"/>
    </source>
</evidence>